<dbReference type="InterPro" id="IPR013320">
    <property type="entry name" value="ConA-like_dom_sf"/>
</dbReference>
<reference evidence="3 4" key="2">
    <citation type="submission" date="2015-05" db="EMBL/GenBank/DDBJ databases">
        <authorList>
            <person name="Morales-Cruz A."/>
            <person name="Amrine K.C."/>
            <person name="Cantu D."/>
        </authorList>
    </citation>
    <scope>NUCLEOTIDE SEQUENCE [LARGE SCALE GENOMIC DNA]</scope>
    <source>
        <strain evidence="3">UCRPC4</strain>
    </source>
</reference>
<dbReference type="PROSITE" id="PS51762">
    <property type="entry name" value="GH16_2"/>
    <property type="match status" value="1"/>
</dbReference>
<dbReference type="GO" id="GO:0004553">
    <property type="term" value="F:hydrolase activity, hydrolyzing O-glycosyl compounds"/>
    <property type="evidence" value="ECO:0007669"/>
    <property type="project" value="InterPro"/>
</dbReference>
<feature type="chain" id="PRO_5002543286" evidence="1">
    <location>
        <begin position="17"/>
        <end position="254"/>
    </location>
</feature>
<reference evidence="3 4" key="1">
    <citation type="submission" date="2015-05" db="EMBL/GenBank/DDBJ databases">
        <title>Distinctive expansion of gene families associated with plant cell wall degradation and secondary metabolism in the genomes of grapevine trunk pathogens.</title>
        <authorList>
            <person name="Lawrence D.P."/>
            <person name="Travadon R."/>
            <person name="Rolshausen P.E."/>
            <person name="Baumgartner K."/>
        </authorList>
    </citation>
    <scope>NUCLEOTIDE SEQUENCE [LARGE SCALE GENOMIC DNA]</scope>
    <source>
        <strain evidence="3">UCRPC4</strain>
    </source>
</reference>
<keyword evidence="3" id="KW-0378">Hydrolase</keyword>
<feature type="signal peptide" evidence="1">
    <location>
        <begin position="1"/>
        <end position="16"/>
    </location>
</feature>
<dbReference type="EMBL" id="LCWF01000118">
    <property type="protein sequence ID" value="KKY18709.1"/>
    <property type="molecule type" value="Genomic_DNA"/>
</dbReference>
<dbReference type="OrthoDB" id="4524534at2759"/>
<dbReference type="InterPro" id="IPR000757">
    <property type="entry name" value="Beta-glucanase-like"/>
</dbReference>
<organism evidence="3 4">
    <name type="scientific">Phaeomoniella chlamydospora</name>
    <name type="common">Phaeoacremonium chlamydosporum</name>
    <dbReference type="NCBI Taxonomy" id="158046"/>
    <lineage>
        <taxon>Eukaryota</taxon>
        <taxon>Fungi</taxon>
        <taxon>Dikarya</taxon>
        <taxon>Ascomycota</taxon>
        <taxon>Pezizomycotina</taxon>
        <taxon>Eurotiomycetes</taxon>
        <taxon>Chaetothyriomycetidae</taxon>
        <taxon>Phaeomoniellales</taxon>
        <taxon>Phaeomoniellaceae</taxon>
        <taxon>Phaeomoniella</taxon>
    </lineage>
</organism>
<dbReference type="AlphaFoldDB" id="A0A0G2E7V0"/>
<evidence type="ECO:0000313" key="4">
    <source>
        <dbReference type="Proteomes" id="UP000053317"/>
    </source>
</evidence>
<keyword evidence="4" id="KW-1185">Reference proteome</keyword>
<sequence>MNPFILSSFLCSIALADPVPNTFELSTRATSTLIPTSCFDSTSTLESYFDYAYPWGDTHNGAAIMLESNAVIDPAGTLTLTAVYTGPQSDDSSISYNSGTVYAKQSFTVEASGGLDFSASFIAPTVTGTWPAFWLTATSGWPPEIDMAEWKGDGKISFNTFNTSSVVATDDITYSDPGEFHSVKAELRDENGSDVSVTFYLDGTEITTQYAEGYVGQSMYLIIDLQMEGSSGSPGPTSNTTYQIKDLEIISYNP</sequence>
<gene>
    <name evidence="3" type="ORF">UCRPC4_g04860</name>
</gene>
<proteinExistence type="predicted"/>
<evidence type="ECO:0000256" key="1">
    <source>
        <dbReference type="SAM" id="SignalP"/>
    </source>
</evidence>
<accession>A0A0G2E7V0</accession>
<dbReference type="Gene3D" id="2.60.120.200">
    <property type="match status" value="1"/>
</dbReference>
<name>A0A0G2E7V0_PHACM</name>
<feature type="domain" description="GH16" evidence="2">
    <location>
        <begin position="12"/>
        <end position="254"/>
    </location>
</feature>
<comment type="caution">
    <text evidence="3">The sequence shown here is derived from an EMBL/GenBank/DDBJ whole genome shotgun (WGS) entry which is preliminary data.</text>
</comment>
<evidence type="ECO:0000313" key="3">
    <source>
        <dbReference type="EMBL" id="KKY18709.1"/>
    </source>
</evidence>
<evidence type="ECO:0000259" key="2">
    <source>
        <dbReference type="PROSITE" id="PS51762"/>
    </source>
</evidence>
<protein>
    <submittedName>
        <fullName evidence="3">Putative glycoside hydrolase family 16 protein</fullName>
    </submittedName>
</protein>
<keyword evidence="1" id="KW-0732">Signal</keyword>
<dbReference type="SUPFAM" id="SSF49899">
    <property type="entry name" value="Concanavalin A-like lectins/glucanases"/>
    <property type="match status" value="1"/>
</dbReference>
<dbReference type="GO" id="GO:0005975">
    <property type="term" value="P:carbohydrate metabolic process"/>
    <property type="evidence" value="ECO:0007669"/>
    <property type="project" value="InterPro"/>
</dbReference>
<dbReference type="Proteomes" id="UP000053317">
    <property type="component" value="Unassembled WGS sequence"/>
</dbReference>